<dbReference type="SUPFAM" id="SSF53474">
    <property type="entry name" value="alpha/beta-Hydrolases"/>
    <property type="match status" value="1"/>
</dbReference>
<evidence type="ECO:0000256" key="2">
    <source>
        <dbReference type="ARBA" id="ARBA00022679"/>
    </source>
</evidence>
<feature type="region of interest" description="Disordered" evidence="7">
    <location>
        <begin position="511"/>
        <end position="614"/>
    </location>
</feature>
<dbReference type="InterPro" id="IPR029058">
    <property type="entry name" value="AB_hydrolase_fold"/>
</dbReference>
<feature type="compositionally biased region" description="Polar residues" evidence="7">
    <location>
        <begin position="545"/>
        <end position="584"/>
    </location>
</feature>
<dbReference type="PROSITE" id="PS00107">
    <property type="entry name" value="PROTEIN_KINASE_ATP"/>
    <property type="match status" value="1"/>
</dbReference>
<keyword evidence="4" id="KW-0418">Kinase</keyword>
<dbReference type="GO" id="GO:0005524">
    <property type="term" value="F:ATP binding"/>
    <property type="evidence" value="ECO:0007669"/>
    <property type="project" value="UniProtKB-UniRule"/>
</dbReference>
<feature type="region of interest" description="Disordered" evidence="7">
    <location>
        <begin position="632"/>
        <end position="653"/>
    </location>
</feature>
<dbReference type="InterPro" id="IPR017441">
    <property type="entry name" value="Protein_kinase_ATP_BS"/>
</dbReference>
<dbReference type="Pfam" id="PF01674">
    <property type="entry name" value="Lipase_2"/>
    <property type="match status" value="1"/>
</dbReference>
<dbReference type="AlphaFoldDB" id="A0A2A6BWJ5"/>
<accession>A0A2A6BWJ5</accession>
<keyword evidence="5" id="KW-0067">ATP-binding</keyword>
<evidence type="ECO:0000256" key="6">
    <source>
        <dbReference type="ARBA" id="ARBA00061588"/>
    </source>
</evidence>
<dbReference type="GO" id="GO:0016042">
    <property type="term" value="P:lipid catabolic process"/>
    <property type="evidence" value="ECO:0007669"/>
    <property type="project" value="InterPro"/>
</dbReference>
<evidence type="ECO:0000313" key="9">
    <source>
        <dbReference type="Proteomes" id="UP000005239"/>
    </source>
</evidence>
<reference evidence="8" key="2">
    <citation type="submission" date="2022-06" db="UniProtKB">
        <authorList>
            <consortium name="EnsemblMetazoa"/>
        </authorList>
    </citation>
    <scope>IDENTIFICATION</scope>
    <source>
        <strain evidence="8">PS312</strain>
    </source>
</reference>
<keyword evidence="9" id="KW-1185">Reference proteome</keyword>
<dbReference type="SMART" id="SM00220">
    <property type="entry name" value="S_TKc"/>
    <property type="match status" value="1"/>
</dbReference>
<feature type="compositionally biased region" description="Basic and acidic residues" evidence="7">
    <location>
        <begin position="523"/>
        <end position="532"/>
    </location>
</feature>
<feature type="compositionally biased region" description="Polar residues" evidence="7">
    <location>
        <begin position="431"/>
        <end position="448"/>
    </location>
</feature>
<dbReference type="SUPFAM" id="SSF56112">
    <property type="entry name" value="Protein kinase-like (PK-like)"/>
    <property type="match status" value="1"/>
</dbReference>
<feature type="compositionally biased region" description="Polar residues" evidence="7">
    <location>
        <begin position="603"/>
        <end position="614"/>
    </location>
</feature>
<dbReference type="Gene3D" id="1.10.510.10">
    <property type="entry name" value="Transferase(Phosphotransferase) domain 1"/>
    <property type="match status" value="1"/>
</dbReference>
<dbReference type="GO" id="GO:0005634">
    <property type="term" value="C:nucleus"/>
    <property type="evidence" value="ECO:0000318"/>
    <property type="project" value="GO_Central"/>
</dbReference>
<keyword evidence="1" id="KW-0723">Serine/threonine-protein kinase</keyword>
<feature type="region of interest" description="Disordered" evidence="7">
    <location>
        <begin position="427"/>
        <end position="464"/>
    </location>
</feature>
<dbReference type="GO" id="GO:0005737">
    <property type="term" value="C:cytoplasm"/>
    <property type="evidence" value="ECO:0000318"/>
    <property type="project" value="GO_Central"/>
</dbReference>
<keyword evidence="2" id="KW-0808">Transferase</keyword>
<dbReference type="GO" id="GO:0015630">
    <property type="term" value="C:microtubule cytoskeleton"/>
    <property type="evidence" value="ECO:0007669"/>
    <property type="project" value="UniProtKB-ARBA"/>
</dbReference>
<dbReference type="FunFam" id="3.40.50.1820:FF:000191">
    <property type="entry name" value="LIPaSe related"/>
    <property type="match status" value="1"/>
</dbReference>
<dbReference type="PANTHER" id="PTHR11909">
    <property type="entry name" value="CASEIN KINASE-RELATED"/>
    <property type="match status" value="1"/>
</dbReference>
<dbReference type="GO" id="GO:0007165">
    <property type="term" value="P:signal transduction"/>
    <property type="evidence" value="ECO:0000318"/>
    <property type="project" value="GO_Central"/>
</dbReference>
<dbReference type="FunFam" id="1.10.510.10:FF:000481">
    <property type="entry name" value="Asator, isoform D"/>
    <property type="match status" value="1"/>
</dbReference>
<dbReference type="InterPro" id="IPR011009">
    <property type="entry name" value="Kinase-like_dom_sf"/>
</dbReference>
<dbReference type="FunFam" id="3.30.200.20:FF:000358">
    <property type="entry name" value="Tau tubulin kinase 2b"/>
    <property type="match status" value="1"/>
</dbReference>
<organism evidence="8 9">
    <name type="scientific">Pristionchus pacificus</name>
    <name type="common">Parasitic nematode worm</name>
    <dbReference type="NCBI Taxonomy" id="54126"/>
    <lineage>
        <taxon>Eukaryota</taxon>
        <taxon>Metazoa</taxon>
        <taxon>Ecdysozoa</taxon>
        <taxon>Nematoda</taxon>
        <taxon>Chromadorea</taxon>
        <taxon>Rhabditida</taxon>
        <taxon>Rhabditina</taxon>
        <taxon>Diplogasteromorpha</taxon>
        <taxon>Diplogasteroidea</taxon>
        <taxon>Neodiplogasteridae</taxon>
        <taxon>Pristionchus</taxon>
    </lineage>
</organism>
<feature type="region of interest" description="Disordered" evidence="7">
    <location>
        <begin position="475"/>
        <end position="494"/>
    </location>
</feature>
<evidence type="ECO:0000256" key="7">
    <source>
        <dbReference type="SAM" id="MobiDB-lite"/>
    </source>
</evidence>
<evidence type="ECO:0000256" key="1">
    <source>
        <dbReference type="ARBA" id="ARBA00022527"/>
    </source>
</evidence>
<accession>A0A8R1UH78</accession>
<dbReference type="InterPro" id="IPR047916">
    <property type="entry name" value="TTBK_Asator-like_STKc"/>
</dbReference>
<name>A0A2A6BWJ5_PRIPA</name>
<dbReference type="EnsemblMetazoa" id="PPA28853.1">
    <property type="protein sequence ID" value="PPA28853.1"/>
    <property type="gene ID" value="WBGene00118407"/>
</dbReference>
<comment type="similarity">
    <text evidence="6">Belongs to the protein kinase superfamily. CK1 Ser/Thr protein kinase family.</text>
</comment>
<proteinExistence type="inferred from homology"/>
<dbReference type="InterPro" id="IPR000719">
    <property type="entry name" value="Prot_kinase_dom"/>
</dbReference>
<dbReference type="Pfam" id="PF00069">
    <property type="entry name" value="Pkinase"/>
    <property type="match status" value="1"/>
</dbReference>
<dbReference type="InterPro" id="IPR002918">
    <property type="entry name" value="Lipase_EstA/Esterase_EstB"/>
</dbReference>
<dbReference type="PROSITE" id="PS50011">
    <property type="entry name" value="PROTEIN_KINASE_DOM"/>
    <property type="match status" value="1"/>
</dbReference>
<dbReference type="CDD" id="cd14017">
    <property type="entry name" value="STKc_TTBK"/>
    <property type="match status" value="1"/>
</dbReference>
<dbReference type="GO" id="GO:0004674">
    <property type="term" value="F:protein serine/threonine kinase activity"/>
    <property type="evidence" value="ECO:0000318"/>
    <property type="project" value="GO_Central"/>
</dbReference>
<protein>
    <submittedName>
        <fullName evidence="8">Hydrolase</fullName>
    </submittedName>
</protein>
<dbReference type="GO" id="GO:0016787">
    <property type="term" value="F:hydrolase activity"/>
    <property type="evidence" value="ECO:0007669"/>
    <property type="project" value="InterPro"/>
</dbReference>
<feature type="region of interest" description="Disordered" evidence="7">
    <location>
        <begin position="674"/>
        <end position="712"/>
    </location>
</feature>
<gene>
    <name evidence="8" type="primary">WBGene00118407</name>
</gene>
<keyword evidence="3" id="KW-0547">Nucleotide-binding</keyword>
<dbReference type="Proteomes" id="UP000005239">
    <property type="component" value="Unassembled WGS sequence"/>
</dbReference>
<evidence type="ECO:0000256" key="3">
    <source>
        <dbReference type="ARBA" id="ARBA00022741"/>
    </source>
</evidence>
<evidence type="ECO:0000313" key="8">
    <source>
        <dbReference type="EnsemblMetazoa" id="PPA28853.1"/>
    </source>
</evidence>
<dbReference type="InterPro" id="IPR050235">
    <property type="entry name" value="CK1_Ser-Thr_kinase"/>
</dbReference>
<evidence type="ECO:0000256" key="5">
    <source>
        <dbReference type="ARBA" id="ARBA00022840"/>
    </source>
</evidence>
<sequence length="1119" mass="124921">MASSSEAEILRVSQVIRDRWKIKSKIGGGGFGEIYEAADLQNHNESVAIKVESSKATKQVLKMEVAVLRRLQGKRHACKFYGCGRNDEFNYLVMSLQGKNLADLRRETPRQCFSLSTSIRIAHQILEGIREIHSIGFLHRDIKPSNFAMGRSTSNQRTVYMLDFGLARQFLNQKGEMRSPRSAAGFRGTVRYAAVTAHKNKEMGRQDDLWSLFYMLTEFIQGSLPWRKIKDKDEVGRMKENVDLNSLLEECPHELHQFALHLRTLGYLDTPDYDYLDRLLSQVERENGITQEDPFDWEINYENLPGKRSQNGNASARLKSHTTAMINRPLDDRNRALETQAPLTMGEDDDEQTNGLQAAALFPLDGLNGAMSQEIAAPQKIEKPKYKRHEFMKPKYGTVNLDVISAVNARLAAVGMDDEEENNDVEANFNLPSSVIRPQTTVESSASLRTGKPKSSDKTKSNRSITLSINSRYKKKMTPITDSQNAQADDLSGNPRTALTLLSKWHSSFENSSEDVEGMNNQGEDRSNKDGSTRNIIYGRLSAAFTPQSRNSNETTSPGGTSSSHLSPMTVHKQSTIINQTAPSNGGGRQSRSTSRDQKGSMHRTSSVGAAPSSTSIITHFKNLVSSFNPRNNRATSVEPHNTSEVSYGVASSGGIRVSPSVTSAKVMARVVAPADEEKEARRQRRLRRRSSDVNLAMCGKDESPQSPDAISPRVTGIVQKSVVTTNSPSMIRLRDSSDEQFKIPLEDNKPILFCRRKRYQFLNFPRATTKSKYNAPKRFISILEKMLIVLSLLPSIVICTYIRHSHPLGKSTEQVNHVKGPLTSHFASWLEDNGYGNDDFLRLDYGDQGSYGGMRTEDEKIDYTPVVFVHGNSDSALTAGYYQGWTNTIQYFIDHGWNSASLYATSWGDDDGNNASLRTHDCATTQRLRRFLIAVQNYTKFDKIHVIGHSMGVTLGRKIILGGAITASDGDCDLGAPLRFIDVFIGLAGANYGLCHCIVDTDQPTCNHDNGYWPGDFCGDNGADQCGAAVLKEPCNGVKYSKFMNDLNNDFNQLAKRVVSAWSTADDLIQYGDNIWGRPTSLIPRSNDKKIYPNYSHMETKESPESVQDQYEWVNRIK</sequence>
<feature type="compositionally biased region" description="Polar residues" evidence="7">
    <location>
        <begin position="632"/>
        <end position="646"/>
    </location>
</feature>
<evidence type="ECO:0000256" key="4">
    <source>
        <dbReference type="ARBA" id="ARBA00022777"/>
    </source>
</evidence>
<dbReference type="Gene3D" id="3.40.50.1820">
    <property type="entry name" value="alpha/beta hydrolase"/>
    <property type="match status" value="1"/>
</dbReference>
<reference evidence="9" key="1">
    <citation type="journal article" date="2008" name="Nat. Genet.">
        <title>The Pristionchus pacificus genome provides a unique perspective on nematode lifestyle and parasitism.</title>
        <authorList>
            <person name="Dieterich C."/>
            <person name="Clifton S.W."/>
            <person name="Schuster L.N."/>
            <person name="Chinwalla A."/>
            <person name="Delehaunty K."/>
            <person name="Dinkelacker I."/>
            <person name="Fulton L."/>
            <person name="Fulton R."/>
            <person name="Godfrey J."/>
            <person name="Minx P."/>
            <person name="Mitreva M."/>
            <person name="Roeseler W."/>
            <person name="Tian H."/>
            <person name="Witte H."/>
            <person name="Yang S.P."/>
            <person name="Wilson R.K."/>
            <person name="Sommer R.J."/>
        </authorList>
    </citation>
    <scope>NUCLEOTIDE SEQUENCE [LARGE SCALE GENOMIC DNA]</scope>
    <source>
        <strain evidence="9">PS312</strain>
    </source>
</reference>